<feature type="region of interest" description="Disordered" evidence="1">
    <location>
        <begin position="58"/>
        <end position="121"/>
    </location>
</feature>
<dbReference type="AlphaFoldDB" id="A0A1Z5RDN0"/>
<evidence type="ECO:0000256" key="1">
    <source>
        <dbReference type="SAM" id="MobiDB-lite"/>
    </source>
</evidence>
<reference evidence="2 3" key="1">
    <citation type="journal article" date="2009" name="Nature">
        <title>The Sorghum bicolor genome and the diversification of grasses.</title>
        <authorList>
            <person name="Paterson A.H."/>
            <person name="Bowers J.E."/>
            <person name="Bruggmann R."/>
            <person name="Dubchak I."/>
            <person name="Grimwood J."/>
            <person name="Gundlach H."/>
            <person name="Haberer G."/>
            <person name="Hellsten U."/>
            <person name="Mitros T."/>
            <person name="Poliakov A."/>
            <person name="Schmutz J."/>
            <person name="Spannagl M."/>
            <person name="Tang H."/>
            <person name="Wang X."/>
            <person name="Wicker T."/>
            <person name="Bharti A.K."/>
            <person name="Chapman J."/>
            <person name="Feltus F.A."/>
            <person name="Gowik U."/>
            <person name="Grigoriev I.V."/>
            <person name="Lyons E."/>
            <person name="Maher C.A."/>
            <person name="Martis M."/>
            <person name="Narechania A."/>
            <person name="Otillar R.P."/>
            <person name="Penning B.W."/>
            <person name="Salamov A.A."/>
            <person name="Wang Y."/>
            <person name="Zhang L."/>
            <person name="Carpita N.C."/>
            <person name="Freeling M."/>
            <person name="Gingle A.R."/>
            <person name="Hash C.T."/>
            <person name="Keller B."/>
            <person name="Klein P."/>
            <person name="Kresovich S."/>
            <person name="McCann M.C."/>
            <person name="Ming R."/>
            <person name="Peterson D.G."/>
            <person name="Mehboob-ur-Rahman"/>
            <person name="Ware D."/>
            <person name="Westhoff P."/>
            <person name="Mayer K.F."/>
            <person name="Messing J."/>
            <person name="Rokhsar D.S."/>
        </authorList>
    </citation>
    <scope>NUCLEOTIDE SEQUENCE [LARGE SCALE GENOMIC DNA]</scope>
    <source>
        <strain evidence="3">cv. BTx623</strain>
    </source>
</reference>
<dbReference type="EMBL" id="CM000765">
    <property type="protein sequence ID" value="OQU81864.1"/>
    <property type="molecule type" value="Genomic_DNA"/>
</dbReference>
<accession>A0A1Z5RDN0</accession>
<organism evidence="2 3">
    <name type="scientific">Sorghum bicolor</name>
    <name type="common">Sorghum</name>
    <name type="synonym">Sorghum vulgare</name>
    <dbReference type="NCBI Taxonomy" id="4558"/>
    <lineage>
        <taxon>Eukaryota</taxon>
        <taxon>Viridiplantae</taxon>
        <taxon>Streptophyta</taxon>
        <taxon>Embryophyta</taxon>
        <taxon>Tracheophyta</taxon>
        <taxon>Spermatophyta</taxon>
        <taxon>Magnoliopsida</taxon>
        <taxon>Liliopsida</taxon>
        <taxon>Poales</taxon>
        <taxon>Poaceae</taxon>
        <taxon>PACMAD clade</taxon>
        <taxon>Panicoideae</taxon>
        <taxon>Andropogonodae</taxon>
        <taxon>Andropogoneae</taxon>
        <taxon>Sorghinae</taxon>
        <taxon>Sorghum</taxon>
    </lineage>
</organism>
<dbReference type="Gramene" id="OQU81864">
    <property type="protein sequence ID" value="OQU81864"/>
    <property type="gene ID" value="SORBI_3006G133650"/>
</dbReference>
<protein>
    <submittedName>
        <fullName evidence="2">Uncharacterized protein</fullName>
    </submittedName>
</protein>
<reference evidence="3" key="2">
    <citation type="journal article" date="2018" name="Plant J.">
        <title>The Sorghum bicolor reference genome: improved assembly, gene annotations, a transcriptome atlas, and signatures of genome organization.</title>
        <authorList>
            <person name="McCormick R.F."/>
            <person name="Truong S.K."/>
            <person name="Sreedasyam A."/>
            <person name="Jenkins J."/>
            <person name="Shu S."/>
            <person name="Sims D."/>
            <person name="Kennedy M."/>
            <person name="Amirebrahimi M."/>
            <person name="Weers B.D."/>
            <person name="McKinley B."/>
            <person name="Mattison A."/>
            <person name="Morishige D.T."/>
            <person name="Grimwood J."/>
            <person name="Schmutz J."/>
            <person name="Mullet J.E."/>
        </authorList>
    </citation>
    <scope>NUCLEOTIDE SEQUENCE [LARGE SCALE GENOMIC DNA]</scope>
    <source>
        <strain evidence="3">cv. BTx623</strain>
    </source>
</reference>
<name>A0A1Z5RDN0_SORBI</name>
<evidence type="ECO:0000313" key="2">
    <source>
        <dbReference type="EMBL" id="OQU81864.1"/>
    </source>
</evidence>
<dbReference type="InParanoid" id="A0A1Z5RDN0"/>
<evidence type="ECO:0000313" key="3">
    <source>
        <dbReference type="Proteomes" id="UP000000768"/>
    </source>
</evidence>
<gene>
    <name evidence="2" type="ORF">SORBI_3006G133650</name>
</gene>
<keyword evidence="3" id="KW-1185">Reference proteome</keyword>
<dbReference type="Proteomes" id="UP000000768">
    <property type="component" value="Chromosome 6"/>
</dbReference>
<feature type="compositionally biased region" description="Polar residues" evidence="1">
    <location>
        <begin position="90"/>
        <end position="102"/>
    </location>
</feature>
<sequence length="121" mass="13132">MSLDKPGLIRRDPSATFAPGVSTAIQPRVLAVRADVPAGLWTQPAACRLGIRTCAPRGASAGRRGCVHQPSGARPRPQNFADFPAAATRSGMSRRQQRLITDSRQRRSHYGLYRSAHDSRA</sequence>
<proteinExistence type="predicted"/>